<dbReference type="PANTHER" id="PTHR43143">
    <property type="entry name" value="METALLOPHOSPHOESTERASE, CALCINEURIN SUPERFAMILY"/>
    <property type="match status" value="1"/>
</dbReference>
<evidence type="ECO:0000259" key="1">
    <source>
        <dbReference type="Pfam" id="PF00149"/>
    </source>
</evidence>
<feature type="domain" description="Calcineurin-like phosphoesterase" evidence="1">
    <location>
        <begin position="60"/>
        <end position="248"/>
    </location>
</feature>
<dbReference type="GO" id="GO:0016787">
    <property type="term" value="F:hydrolase activity"/>
    <property type="evidence" value="ECO:0007669"/>
    <property type="project" value="InterPro"/>
</dbReference>
<dbReference type="InterPro" id="IPR004843">
    <property type="entry name" value="Calcineurin-like_PHP"/>
</dbReference>
<dbReference type="AlphaFoldDB" id="A0A7S3WXZ3"/>
<evidence type="ECO:0000313" key="2">
    <source>
        <dbReference type="EMBL" id="CAE0583297.1"/>
    </source>
</evidence>
<dbReference type="InterPro" id="IPR029052">
    <property type="entry name" value="Metallo-depent_PP-like"/>
</dbReference>
<dbReference type="PANTHER" id="PTHR43143:SF1">
    <property type="entry name" value="SERINE_THREONINE-PROTEIN PHOSPHATASE CPPED1"/>
    <property type="match status" value="1"/>
</dbReference>
<gene>
    <name evidence="2" type="ORF">EHUX00137_LOCUS37886</name>
</gene>
<proteinExistence type="predicted"/>
<dbReference type="InterPro" id="IPR051918">
    <property type="entry name" value="STPP_CPPED1"/>
</dbReference>
<protein>
    <recommendedName>
        <fullName evidence="1">Calcineurin-like phosphoesterase domain-containing protein</fullName>
    </recommendedName>
</protein>
<dbReference type="Gene3D" id="3.60.21.10">
    <property type="match status" value="1"/>
</dbReference>
<organism evidence="2">
    <name type="scientific">Emiliania huxleyi</name>
    <name type="common">Coccolithophore</name>
    <name type="synonym">Pontosphaera huxleyi</name>
    <dbReference type="NCBI Taxonomy" id="2903"/>
    <lineage>
        <taxon>Eukaryota</taxon>
        <taxon>Haptista</taxon>
        <taxon>Haptophyta</taxon>
        <taxon>Prymnesiophyceae</taxon>
        <taxon>Isochrysidales</taxon>
        <taxon>Noelaerhabdaceae</taxon>
        <taxon>Emiliania</taxon>
    </lineage>
</organism>
<accession>A0A7S3WXZ3</accession>
<dbReference type="Pfam" id="PF00149">
    <property type="entry name" value="Metallophos"/>
    <property type="match status" value="1"/>
</dbReference>
<dbReference type="EMBL" id="HBIR01048488">
    <property type="protein sequence ID" value="CAE0583297.1"/>
    <property type="molecule type" value="Transcribed_RNA"/>
</dbReference>
<sequence>MVRVGARDRCLPCFDDAAEAGWRGDWGFVCLADTQFGMLRHDESWGEEKAMLLEAAARVNALSPPPRFVCVCGDLVNAWPRRGASGADGEPNAVAQAQVDDLQAALDAFRPDVPLLCLCGNHDIGNRPNAATIQQYRQNWGDDYFSFRVGGCLCVAINSSLYHDPTDAAAEAQAHEAWLDATLRAAAASGDAKPVHTLLFGHIPPFLHDPSEPTGYFNWPAGVRRRVLDQLHASRANVHAWFCGHYHRNAGGWDGSLEVVTTAAVGTNLLSATHEGSDPLELSGIGGAALERRTSGLRLVHVSRDRISHLWCSMAEEMPPAISAAAERGAAG</sequence>
<reference evidence="2" key="1">
    <citation type="submission" date="2021-01" db="EMBL/GenBank/DDBJ databases">
        <authorList>
            <person name="Corre E."/>
            <person name="Pelletier E."/>
            <person name="Niang G."/>
            <person name="Scheremetjew M."/>
            <person name="Finn R."/>
            <person name="Kale V."/>
            <person name="Holt S."/>
            <person name="Cochrane G."/>
            <person name="Meng A."/>
            <person name="Brown T."/>
            <person name="Cohen L."/>
        </authorList>
    </citation>
    <scope>NUCLEOTIDE SEQUENCE</scope>
    <source>
        <strain evidence="2">379</strain>
    </source>
</reference>
<name>A0A7S3WXZ3_EMIHU</name>
<dbReference type="SUPFAM" id="SSF56300">
    <property type="entry name" value="Metallo-dependent phosphatases"/>
    <property type="match status" value="1"/>
</dbReference>